<dbReference type="GO" id="GO:0004035">
    <property type="term" value="F:alkaline phosphatase activity"/>
    <property type="evidence" value="ECO:0007669"/>
    <property type="project" value="TreeGrafter"/>
</dbReference>
<feature type="compositionally biased region" description="Low complexity" evidence="5">
    <location>
        <begin position="36"/>
        <end position="60"/>
    </location>
</feature>
<feature type="binding site" evidence="3">
    <location>
        <position position="520"/>
    </location>
    <ligand>
        <name>Zn(2+)</name>
        <dbReference type="ChEBI" id="CHEBI:29105"/>
        <label>2</label>
    </ligand>
</feature>
<feature type="binding site" evidence="3">
    <location>
        <position position="301"/>
    </location>
    <ligand>
        <name>Mg(2+)</name>
        <dbReference type="ChEBI" id="CHEBI:18420"/>
    </ligand>
</feature>
<evidence type="ECO:0000259" key="6">
    <source>
        <dbReference type="Pfam" id="PF23657"/>
    </source>
</evidence>
<dbReference type="RefSeq" id="WP_105935759.1">
    <property type="nucleotide sequence ID" value="NZ_PVNP01000191.1"/>
</dbReference>
<evidence type="ECO:0000256" key="4">
    <source>
        <dbReference type="RuleBase" id="RU003946"/>
    </source>
</evidence>
<keyword evidence="3" id="KW-0479">Metal-binding</keyword>
<feature type="binding site" evidence="3">
    <location>
        <position position="519"/>
    </location>
    <ligand>
        <name>Zn(2+)</name>
        <dbReference type="ChEBI" id="CHEBI:29105"/>
        <label>2</label>
    </ligand>
</feature>
<feature type="active site" description="Phosphoserine intermediate" evidence="2">
    <location>
        <position position="240"/>
    </location>
</feature>
<comment type="similarity">
    <text evidence="4">Belongs to the alkaline phosphatase family.</text>
</comment>
<comment type="cofactor">
    <cofactor evidence="3">
        <name>Zn(2+)</name>
        <dbReference type="ChEBI" id="CHEBI:29105"/>
    </cofactor>
    <text evidence="3">Binds 2 Zn(2+) ions.</text>
</comment>
<keyword evidence="3" id="KW-0460">Magnesium</keyword>
<evidence type="ECO:0000256" key="2">
    <source>
        <dbReference type="PIRSR" id="PIRSR601952-1"/>
    </source>
</evidence>
<evidence type="ECO:0000256" key="1">
    <source>
        <dbReference type="ARBA" id="ARBA00022553"/>
    </source>
</evidence>
<sequence length="660" mass="69140">MNLFKLSLVAVAIMGLSACSLDGDDGRDGVDGIDGVDGTAGTDGADGADGQNGADGQDGTNGLNSLVIQTALAVGDANCPNSGVQIDSGLDANSDGALTGDEIESTSYVCVPASTEVSNSELLTSLNNDWFVAAVAEVEANKTVWLEATGALTTNSTSSAKVVVTSKENLQRTVTEMRGQAKNVILFVGDGMGVSTVTAARILDGQMKGLDGEENKLSFDNFPFAGLAKTYNVDAQTPDSAGTMTAMMSGVKTDVGVIGVDEDIERGDCSTVAGNELVTALELAEIAGKSTGVISTARITHATPAATYAKSADRNWEDVSDMPAEAVTAGCTDIADQLVNFESNLEARFAGLDVDGIEVVFGGGRRHFLPRDAAFNSADAVSAVEGDRTDNRDLTAEWQSMYTNGVYVFDQSGFDGLSTETTERVFGLFNESHMQYEADRANDVAGEPSLSEMTEKAIQILDNNQDGFFLMVESGRIDHGHHAGSAYNALTDTIEFANAVAAADAMTSDDDTLIIVTADHSHVFTIAGYPKRGNPILGKVVNVGSDEPALAADDMPYTTLGYTNGFGFQNLGNETNADAVYSLNINTGRMDLTSVDTTTTGYHQEALVPLGSETHAGEDVGIYAKGPGAWLVNGTNEQSVIFHVMDYAGDMVEQANNEVE</sequence>
<dbReference type="PROSITE" id="PS51257">
    <property type="entry name" value="PROKAR_LIPOPROTEIN"/>
    <property type="match status" value="1"/>
</dbReference>
<dbReference type="AlphaFoldDB" id="A0A2S9V6Z0"/>
<dbReference type="InterPro" id="IPR001952">
    <property type="entry name" value="Alkaline_phosphatase"/>
</dbReference>
<dbReference type="Proteomes" id="UP000238949">
    <property type="component" value="Unassembled WGS sequence"/>
</dbReference>
<name>A0A2S9V6Z0_9ALTE</name>
<feature type="binding site" evidence="3">
    <location>
        <position position="482"/>
    </location>
    <ligand>
        <name>Zn(2+)</name>
        <dbReference type="ChEBI" id="CHEBI:29105"/>
        <label>2</label>
    </ligand>
</feature>
<evidence type="ECO:0000256" key="3">
    <source>
        <dbReference type="PIRSR" id="PIRSR601952-2"/>
    </source>
</evidence>
<dbReference type="CDD" id="cd16012">
    <property type="entry name" value="ALP"/>
    <property type="match status" value="1"/>
</dbReference>
<gene>
    <name evidence="7" type="ORF">C6Y40_17830</name>
</gene>
<feature type="domain" description="DUF7151" evidence="6">
    <location>
        <begin position="64"/>
        <end position="110"/>
    </location>
</feature>
<dbReference type="GO" id="GO:0046872">
    <property type="term" value="F:metal ion binding"/>
    <property type="evidence" value="ECO:0007669"/>
    <property type="project" value="UniProtKB-KW"/>
</dbReference>
<comment type="cofactor">
    <cofactor evidence="3">
        <name>Mg(2+)</name>
        <dbReference type="ChEBI" id="CHEBI:18420"/>
    </cofactor>
    <text evidence="3">Binds 1 Mg(2+) ion.</text>
</comment>
<dbReference type="SUPFAM" id="SSF53649">
    <property type="entry name" value="Alkaline phosphatase-like"/>
    <property type="match status" value="1"/>
</dbReference>
<feature type="region of interest" description="Disordered" evidence="5">
    <location>
        <begin position="30"/>
        <end position="60"/>
    </location>
</feature>
<dbReference type="InterPro" id="IPR008160">
    <property type="entry name" value="Collagen"/>
</dbReference>
<feature type="binding site" evidence="3">
    <location>
        <position position="190"/>
    </location>
    <ligand>
        <name>Zn(2+)</name>
        <dbReference type="ChEBI" id="CHEBI:29105"/>
        <label>2</label>
    </ligand>
</feature>
<keyword evidence="3" id="KW-0862">Zinc</keyword>
<dbReference type="OrthoDB" id="9794455at2"/>
<dbReference type="Gene3D" id="3.40.720.10">
    <property type="entry name" value="Alkaline Phosphatase, subunit A"/>
    <property type="match status" value="1"/>
</dbReference>
<dbReference type="Pfam" id="PF00245">
    <property type="entry name" value="Alk_phosphatase"/>
    <property type="match status" value="1"/>
</dbReference>
<dbReference type="PANTHER" id="PTHR11596">
    <property type="entry name" value="ALKALINE PHOSPHATASE"/>
    <property type="match status" value="1"/>
</dbReference>
<reference evidence="8" key="1">
    <citation type="journal article" date="2020" name="Int. J. Syst. Evol. Microbiol.">
        <title>Alteromonas alba sp. nov., a marine bacterium isolated from the seawater of the West Pacific Ocean.</title>
        <authorList>
            <person name="Sun C."/>
            <person name="Wu Y.-H."/>
            <person name="Xamxidin M."/>
            <person name="Cheng H."/>
            <person name="Xu X.-W."/>
        </authorList>
    </citation>
    <scope>NUCLEOTIDE SEQUENCE [LARGE SCALE GENOMIC DNA]</scope>
    <source>
        <strain evidence="8">190</strain>
    </source>
</reference>
<evidence type="ECO:0000313" key="7">
    <source>
        <dbReference type="EMBL" id="PRO72219.1"/>
    </source>
</evidence>
<dbReference type="InterPro" id="IPR017850">
    <property type="entry name" value="Alkaline_phosphatase_core_sf"/>
</dbReference>
<accession>A0A2S9V6Z0</accession>
<dbReference type="Pfam" id="PF23657">
    <property type="entry name" value="DUF7151"/>
    <property type="match status" value="1"/>
</dbReference>
<proteinExistence type="inferred from homology"/>
<keyword evidence="8" id="KW-1185">Reference proteome</keyword>
<feature type="binding site" evidence="3">
    <location>
        <position position="190"/>
    </location>
    <ligand>
        <name>Mg(2+)</name>
        <dbReference type="ChEBI" id="CHEBI:18420"/>
    </ligand>
</feature>
<organism evidence="7 8">
    <name type="scientific">Alteromonas alba</name>
    <dbReference type="NCBI Taxonomy" id="2079529"/>
    <lineage>
        <taxon>Bacteria</taxon>
        <taxon>Pseudomonadati</taxon>
        <taxon>Pseudomonadota</taxon>
        <taxon>Gammaproteobacteria</taxon>
        <taxon>Alteromonadales</taxon>
        <taxon>Alteromonadaceae</taxon>
        <taxon>Alteromonas/Salinimonas group</taxon>
        <taxon>Alteromonas</taxon>
    </lineage>
</organism>
<dbReference type="PRINTS" id="PR00113">
    <property type="entry name" value="ALKPHPHTASE"/>
</dbReference>
<dbReference type="PANTHER" id="PTHR11596:SF5">
    <property type="entry name" value="ALKALINE PHOSPHATASE"/>
    <property type="match status" value="1"/>
</dbReference>
<feature type="binding site" evidence="3">
    <location>
        <position position="615"/>
    </location>
    <ligand>
        <name>Zn(2+)</name>
        <dbReference type="ChEBI" id="CHEBI:29105"/>
        <label>2</label>
    </ligand>
</feature>
<dbReference type="Pfam" id="PF01391">
    <property type="entry name" value="Collagen"/>
    <property type="match status" value="1"/>
</dbReference>
<protein>
    <submittedName>
        <fullName evidence="7">Alkaline phosphatase</fullName>
    </submittedName>
</protein>
<evidence type="ECO:0000256" key="5">
    <source>
        <dbReference type="SAM" id="MobiDB-lite"/>
    </source>
</evidence>
<feature type="binding site" evidence="3">
    <location>
        <position position="478"/>
    </location>
    <ligand>
        <name>Zn(2+)</name>
        <dbReference type="ChEBI" id="CHEBI:29105"/>
        <label>2</label>
    </ligand>
</feature>
<dbReference type="SMART" id="SM00098">
    <property type="entry name" value="alkPPc"/>
    <property type="match status" value="1"/>
</dbReference>
<feature type="binding site" evidence="3">
    <location>
        <position position="473"/>
    </location>
    <ligand>
        <name>Mg(2+)</name>
        <dbReference type="ChEBI" id="CHEBI:18420"/>
    </ligand>
</feature>
<keyword evidence="1" id="KW-0597">Phosphoprotein</keyword>
<feature type="binding site" evidence="3">
    <location>
        <position position="303"/>
    </location>
    <ligand>
        <name>Mg(2+)</name>
        <dbReference type="ChEBI" id="CHEBI:18420"/>
    </ligand>
</feature>
<dbReference type="InterPro" id="IPR055575">
    <property type="entry name" value="DUF7151"/>
</dbReference>
<dbReference type="EMBL" id="PVNP01000191">
    <property type="protein sequence ID" value="PRO72219.1"/>
    <property type="molecule type" value="Genomic_DNA"/>
</dbReference>
<evidence type="ECO:0000313" key="8">
    <source>
        <dbReference type="Proteomes" id="UP000238949"/>
    </source>
</evidence>
<comment type="caution">
    <text evidence="7">The sequence shown here is derived from an EMBL/GenBank/DDBJ whole genome shotgun (WGS) entry which is preliminary data.</text>
</comment>